<evidence type="ECO:0000313" key="3">
    <source>
        <dbReference type="Proteomes" id="UP000199515"/>
    </source>
</evidence>
<accession>A0A1H2V8D3</accession>
<name>A0A1H2V8D3_9PSEU</name>
<keyword evidence="3" id="KW-1185">Reference proteome</keyword>
<feature type="domain" description="AraC effector-binding" evidence="1">
    <location>
        <begin position="1"/>
        <end position="159"/>
    </location>
</feature>
<dbReference type="Gene3D" id="3.20.80.10">
    <property type="entry name" value="Regulatory factor, effector binding domain"/>
    <property type="match status" value="1"/>
</dbReference>
<evidence type="ECO:0000259" key="1">
    <source>
        <dbReference type="SMART" id="SM00871"/>
    </source>
</evidence>
<dbReference type="InterPro" id="IPR011256">
    <property type="entry name" value="Reg_factor_effector_dom_sf"/>
</dbReference>
<dbReference type="RefSeq" id="WP_091287408.1">
    <property type="nucleotide sequence ID" value="NZ_FNON01000001.1"/>
</dbReference>
<dbReference type="EMBL" id="FNON01000001">
    <property type="protein sequence ID" value="SDW64540.1"/>
    <property type="molecule type" value="Genomic_DNA"/>
</dbReference>
<dbReference type="Proteomes" id="UP000199515">
    <property type="component" value="Unassembled WGS sequence"/>
</dbReference>
<dbReference type="SMART" id="SM00871">
    <property type="entry name" value="AraC_E_bind"/>
    <property type="match status" value="1"/>
</dbReference>
<dbReference type="OrthoDB" id="64208at2"/>
<dbReference type="SUPFAM" id="SSF55136">
    <property type="entry name" value="Probable bacterial effector-binding domain"/>
    <property type="match status" value="1"/>
</dbReference>
<evidence type="ECO:0000313" key="2">
    <source>
        <dbReference type="EMBL" id="SDW64540.1"/>
    </source>
</evidence>
<proteinExistence type="predicted"/>
<organism evidence="2 3">
    <name type="scientific">Amycolatopsis xylanica</name>
    <dbReference type="NCBI Taxonomy" id="589385"/>
    <lineage>
        <taxon>Bacteria</taxon>
        <taxon>Bacillati</taxon>
        <taxon>Actinomycetota</taxon>
        <taxon>Actinomycetes</taxon>
        <taxon>Pseudonocardiales</taxon>
        <taxon>Pseudonocardiaceae</taxon>
        <taxon>Amycolatopsis</taxon>
    </lineage>
</organism>
<gene>
    <name evidence="2" type="ORF">SAMN05421504_1011143</name>
</gene>
<dbReference type="InterPro" id="IPR029442">
    <property type="entry name" value="GyrI-like"/>
</dbReference>
<dbReference type="InterPro" id="IPR010499">
    <property type="entry name" value="AraC_E-bd"/>
</dbReference>
<protein>
    <submittedName>
        <fullName evidence="2">DNA gyrase inhibitor GyrI</fullName>
    </submittedName>
</protein>
<sequence length="159" mass="17709">MRIEDRPEQHYVAIKRTISINDFPEIADKLPVVIGWLAGRGIAPVSAPFFKYDSLEMPDRLEVEAGVPVASPVEGDGEIFAGVLPAGRYAVHTHHGHPDKLADATGKLLAQAAEQGLRWDMTDRDGVETWAARLEVYKTHPAEQPDWNKWETDLVFKLA</sequence>
<reference evidence="2 3" key="1">
    <citation type="submission" date="2016-10" db="EMBL/GenBank/DDBJ databases">
        <authorList>
            <person name="de Groot N.N."/>
        </authorList>
    </citation>
    <scope>NUCLEOTIDE SEQUENCE [LARGE SCALE GENOMIC DNA]</scope>
    <source>
        <strain evidence="2 3">CPCC 202699</strain>
    </source>
</reference>
<dbReference type="AlphaFoldDB" id="A0A1H2V8D3"/>
<dbReference type="STRING" id="589385.SAMN05421504_1011143"/>
<dbReference type="Pfam" id="PF06445">
    <property type="entry name" value="GyrI-like"/>
    <property type="match status" value="1"/>
</dbReference>